<evidence type="ECO:0000313" key="2">
    <source>
        <dbReference type="Proteomes" id="UP000447434"/>
    </source>
</evidence>
<dbReference type="EMBL" id="WOCE01000007">
    <property type="protein sequence ID" value="KAE9610571.1"/>
    <property type="molecule type" value="Genomic_DNA"/>
</dbReference>
<name>A0A6A4Q9N9_LUPAL</name>
<dbReference type="Proteomes" id="UP000447434">
    <property type="component" value="Chromosome 7"/>
</dbReference>
<gene>
    <name evidence="1" type="ORF">Lalb_Chr07g0188011</name>
</gene>
<comment type="caution">
    <text evidence="1">The sequence shown here is derived from an EMBL/GenBank/DDBJ whole genome shotgun (WGS) entry which is preliminary data.</text>
</comment>
<accession>A0A6A4Q9N9</accession>
<dbReference type="AlphaFoldDB" id="A0A6A4Q9N9"/>
<dbReference type="OrthoDB" id="1742839at2759"/>
<keyword evidence="2" id="KW-1185">Reference proteome</keyword>
<evidence type="ECO:0000313" key="1">
    <source>
        <dbReference type="EMBL" id="KAE9610571.1"/>
    </source>
</evidence>
<sequence>MITILMNMAAPTSSPRLIPKRGKVLKRVLKMVFSCAFCSASQVNPYHHPKTTTKTSASHL</sequence>
<proteinExistence type="predicted"/>
<reference evidence="2" key="1">
    <citation type="journal article" date="2020" name="Nat. Commun.">
        <title>Genome sequence of the cluster root forming white lupin.</title>
        <authorList>
            <person name="Hufnagel B."/>
            <person name="Marques A."/>
            <person name="Soriano A."/>
            <person name="Marques L."/>
            <person name="Divol F."/>
            <person name="Doumas P."/>
            <person name="Sallet E."/>
            <person name="Mancinotti D."/>
            <person name="Carrere S."/>
            <person name="Marande W."/>
            <person name="Arribat S."/>
            <person name="Keller J."/>
            <person name="Huneau C."/>
            <person name="Blein T."/>
            <person name="Aime D."/>
            <person name="Laguerre M."/>
            <person name="Taylor J."/>
            <person name="Schubert V."/>
            <person name="Nelson M."/>
            <person name="Geu-Flores F."/>
            <person name="Crespi M."/>
            <person name="Gallardo-Guerrero K."/>
            <person name="Delaux P.-M."/>
            <person name="Salse J."/>
            <person name="Berges H."/>
            <person name="Guyot R."/>
            <person name="Gouzy J."/>
            <person name="Peret B."/>
        </authorList>
    </citation>
    <scope>NUCLEOTIDE SEQUENCE [LARGE SCALE GENOMIC DNA]</scope>
    <source>
        <strain evidence="2">cv. Amiga</strain>
    </source>
</reference>
<organism evidence="1 2">
    <name type="scientific">Lupinus albus</name>
    <name type="common">White lupine</name>
    <name type="synonym">Lupinus termis</name>
    <dbReference type="NCBI Taxonomy" id="3870"/>
    <lineage>
        <taxon>Eukaryota</taxon>
        <taxon>Viridiplantae</taxon>
        <taxon>Streptophyta</taxon>
        <taxon>Embryophyta</taxon>
        <taxon>Tracheophyta</taxon>
        <taxon>Spermatophyta</taxon>
        <taxon>Magnoliopsida</taxon>
        <taxon>eudicotyledons</taxon>
        <taxon>Gunneridae</taxon>
        <taxon>Pentapetalae</taxon>
        <taxon>rosids</taxon>
        <taxon>fabids</taxon>
        <taxon>Fabales</taxon>
        <taxon>Fabaceae</taxon>
        <taxon>Papilionoideae</taxon>
        <taxon>50 kb inversion clade</taxon>
        <taxon>genistoids sensu lato</taxon>
        <taxon>core genistoids</taxon>
        <taxon>Genisteae</taxon>
        <taxon>Lupinus</taxon>
    </lineage>
</organism>
<protein>
    <submittedName>
        <fullName evidence="1">Uncharacterized protein</fullName>
    </submittedName>
</protein>